<accession>A0A819Y2G1</accession>
<dbReference type="AlphaFoldDB" id="A0A819Y2G1"/>
<dbReference type="EMBL" id="CAJOBD010009906">
    <property type="protein sequence ID" value="CAF4143770.1"/>
    <property type="molecule type" value="Genomic_DNA"/>
</dbReference>
<name>A0A819Y2G1_9BILA</name>
<evidence type="ECO:0000256" key="1">
    <source>
        <dbReference type="SAM" id="MobiDB-lite"/>
    </source>
</evidence>
<dbReference type="Proteomes" id="UP000663836">
    <property type="component" value="Unassembled WGS sequence"/>
</dbReference>
<comment type="caution">
    <text evidence="2">The sequence shown here is derived from an EMBL/GenBank/DDBJ whole genome shotgun (WGS) entry which is preliminary data.</text>
</comment>
<sequence length="111" mass="12568">MYFIKLYLNISRLEDDSKGNCSLTVASIVDEIDQIKYPTLYEVPTTNYRNSPDYIWYVLSRFTSNTNDGMISNGSDDAFHILVGVPTNTTQRDLRGRSSSILRPTGKSYNG</sequence>
<organism evidence="2 3">
    <name type="scientific">Rotaria sordida</name>
    <dbReference type="NCBI Taxonomy" id="392033"/>
    <lineage>
        <taxon>Eukaryota</taxon>
        <taxon>Metazoa</taxon>
        <taxon>Spiralia</taxon>
        <taxon>Gnathifera</taxon>
        <taxon>Rotifera</taxon>
        <taxon>Eurotatoria</taxon>
        <taxon>Bdelloidea</taxon>
        <taxon>Philodinida</taxon>
        <taxon>Philodinidae</taxon>
        <taxon>Rotaria</taxon>
    </lineage>
</organism>
<feature type="region of interest" description="Disordered" evidence="1">
    <location>
        <begin position="90"/>
        <end position="111"/>
    </location>
</feature>
<gene>
    <name evidence="2" type="ORF">JBS370_LOCUS33627</name>
</gene>
<protein>
    <submittedName>
        <fullName evidence="2">Uncharacterized protein</fullName>
    </submittedName>
</protein>
<proteinExistence type="predicted"/>
<evidence type="ECO:0000313" key="3">
    <source>
        <dbReference type="Proteomes" id="UP000663836"/>
    </source>
</evidence>
<reference evidence="2" key="1">
    <citation type="submission" date="2021-02" db="EMBL/GenBank/DDBJ databases">
        <authorList>
            <person name="Nowell W R."/>
        </authorList>
    </citation>
    <scope>NUCLEOTIDE SEQUENCE</scope>
</reference>
<evidence type="ECO:0000313" key="2">
    <source>
        <dbReference type="EMBL" id="CAF4143770.1"/>
    </source>
</evidence>